<dbReference type="PANTHER" id="PTHR22852">
    <property type="entry name" value="LETHAL 2 DENTICLELESS PROTEIN RETINOIC ACID-REGULATED NUCLEAR MATRIX-ASSOCIATED PROTEIN"/>
    <property type="match status" value="1"/>
</dbReference>
<feature type="region of interest" description="Disordered" evidence="7">
    <location>
        <begin position="1"/>
        <end position="176"/>
    </location>
</feature>
<comment type="pathway">
    <text evidence="1">Protein modification; protein ubiquitination.</text>
</comment>
<evidence type="ECO:0000256" key="7">
    <source>
        <dbReference type="SAM" id="MobiDB-lite"/>
    </source>
</evidence>
<dbReference type="GO" id="GO:0005634">
    <property type="term" value="C:nucleus"/>
    <property type="evidence" value="ECO:0007669"/>
    <property type="project" value="TreeGrafter"/>
</dbReference>
<dbReference type="InterPro" id="IPR015943">
    <property type="entry name" value="WD40/YVTN_repeat-like_dom_sf"/>
</dbReference>
<proteinExistence type="inferred from homology"/>
<organism evidence="8 9">
    <name type="scientific">Venturia inaequalis</name>
    <name type="common">Apple scab fungus</name>
    <dbReference type="NCBI Taxonomy" id="5025"/>
    <lineage>
        <taxon>Eukaryota</taxon>
        <taxon>Fungi</taxon>
        <taxon>Dikarya</taxon>
        <taxon>Ascomycota</taxon>
        <taxon>Pezizomycotina</taxon>
        <taxon>Dothideomycetes</taxon>
        <taxon>Pleosporomycetidae</taxon>
        <taxon>Venturiales</taxon>
        <taxon>Venturiaceae</taxon>
        <taxon>Venturia</taxon>
    </lineage>
</organism>
<evidence type="ECO:0000256" key="6">
    <source>
        <dbReference type="PROSITE-ProRule" id="PRU00221"/>
    </source>
</evidence>
<feature type="compositionally biased region" description="Polar residues" evidence="7">
    <location>
        <begin position="113"/>
        <end position="123"/>
    </location>
</feature>
<dbReference type="GO" id="GO:0043161">
    <property type="term" value="P:proteasome-mediated ubiquitin-dependent protein catabolic process"/>
    <property type="evidence" value="ECO:0007669"/>
    <property type="project" value="TreeGrafter"/>
</dbReference>
<dbReference type="Pfam" id="PF00400">
    <property type="entry name" value="WD40"/>
    <property type="match status" value="3"/>
</dbReference>
<dbReference type="GO" id="GO:0030674">
    <property type="term" value="F:protein-macromolecule adaptor activity"/>
    <property type="evidence" value="ECO:0007669"/>
    <property type="project" value="TreeGrafter"/>
</dbReference>
<feature type="region of interest" description="Disordered" evidence="7">
    <location>
        <begin position="689"/>
        <end position="722"/>
    </location>
</feature>
<dbReference type="PROSITE" id="PS50082">
    <property type="entry name" value="WD_REPEATS_2"/>
    <property type="match status" value="2"/>
</dbReference>
<keyword evidence="3" id="KW-0677">Repeat</keyword>
<evidence type="ECO:0000256" key="1">
    <source>
        <dbReference type="ARBA" id="ARBA00004906"/>
    </source>
</evidence>
<comment type="similarity">
    <text evidence="5">Belongs to the WD repeat cdt2 family.</text>
</comment>
<feature type="region of interest" description="Disordered" evidence="7">
    <location>
        <begin position="584"/>
        <end position="632"/>
    </location>
</feature>
<dbReference type="PANTHER" id="PTHR22852:SF0">
    <property type="entry name" value="DENTICLELESS PROTEIN HOMOLOG"/>
    <property type="match status" value="1"/>
</dbReference>
<dbReference type="AlphaFoldDB" id="A0A8H3YWC2"/>
<dbReference type="Proteomes" id="UP000447873">
    <property type="component" value="Unassembled WGS sequence"/>
</dbReference>
<dbReference type="InterPro" id="IPR036322">
    <property type="entry name" value="WD40_repeat_dom_sf"/>
</dbReference>
<evidence type="ECO:0000313" key="8">
    <source>
        <dbReference type="EMBL" id="KAE9971456.1"/>
    </source>
</evidence>
<evidence type="ECO:0000256" key="5">
    <source>
        <dbReference type="ARBA" id="ARBA00038344"/>
    </source>
</evidence>
<evidence type="ECO:0000313" key="9">
    <source>
        <dbReference type="Proteomes" id="UP000447873"/>
    </source>
</evidence>
<feature type="repeat" description="WD" evidence="6">
    <location>
        <begin position="262"/>
        <end position="303"/>
    </location>
</feature>
<dbReference type="Gene3D" id="2.130.10.10">
    <property type="entry name" value="YVTN repeat-like/Quinoprotein amine dehydrogenase"/>
    <property type="match status" value="2"/>
</dbReference>
<dbReference type="InterPro" id="IPR001680">
    <property type="entry name" value="WD40_rpt"/>
</dbReference>
<name>A0A8H3YWC2_VENIN</name>
<feature type="compositionally biased region" description="Low complexity" evidence="7">
    <location>
        <begin position="607"/>
        <end position="616"/>
    </location>
</feature>
<keyword evidence="4" id="KW-0833">Ubl conjugation pathway</keyword>
<protein>
    <recommendedName>
        <fullName evidence="10">WD40 repeat-like protein</fullName>
    </recommendedName>
</protein>
<sequence>MSSRGITPPVNDDQNVFNPTGRLRKPPPVTPKRFNKFFTPRSSAGRVSKPTVTRAGRQLRDITHQPSLNSRVAPPRQHRTPNKKSVAFQDIHAGPKALQTPTSSSRKRKSYATPESSPPQLSSPCKRIHLDDVIPSSPPAFLDDLPMYERSITPEPREPPPRIRRAQGGSAASRTLERSFGGAEYISRGRRRDNCIHWQAQTANFYTEPEDSHQFAHPALPFCTASCNTNTLLAIGDESGSIRLVETGRGSKDLFSETILPFQPHANAVMDLAFSSDDSMLATASGDQSSQIIDMKTQRIKYRMHEHTTSVKQVCFQPDNDNVIATSSRDGSVRIWDMRCKGAEVYVAETRRPSGFTPTDELRTQYKAWDANAYTTIFSAHSDTYAMKDSGTFARDSGLKDAAPTQMSRIGAISVTSISFLSSPGRSHLLLTGSESSTTLKLWDIRNRYSRRTNPVALSTTQQPESHSRHRHFGITSLTQGGDGSRIYALSRDNTVYAYSTAHLILGSAPEMSSTFSTKHSRSNADGRTGLGPIYGFRHPMLHATSFYVKAAIRPAKGDKAELLAVGSSDGSPVLFPTDETFLNRSQPTQENSPGSPHTYDINGNRSSSPIMSSSPVLGSRPRFARSASSTSGISTRMLDTIPIHNNVGTPLLEGHKKEVTSVSWTYDGDLVTLGDDYVARCWREGPQAREMRTGGPGHARRAGWGWAGVQDGWDSDEDEED</sequence>
<comment type="caution">
    <text evidence="8">The sequence shown here is derived from an EMBL/GenBank/DDBJ whole genome shotgun (WGS) entry which is preliminary data.</text>
</comment>
<dbReference type="SMART" id="SM00320">
    <property type="entry name" value="WD40"/>
    <property type="match status" value="6"/>
</dbReference>
<dbReference type="InterPro" id="IPR019775">
    <property type="entry name" value="WD40_repeat_CS"/>
</dbReference>
<keyword evidence="2 6" id="KW-0853">WD repeat</keyword>
<dbReference type="SUPFAM" id="SSF50978">
    <property type="entry name" value="WD40 repeat-like"/>
    <property type="match status" value="1"/>
</dbReference>
<evidence type="ECO:0000256" key="3">
    <source>
        <dbReference type="ARBA" id="ARBA00022737"/>
    </source>
</evidence>
<reference evidence="8 9" key="1">
    <citation type="submission" date="2018-12" db="EMBL/GenBank/DDBJ databases">
        <title>Venturia inaequalis Genome Resource.</title>
        <authorList>
            <person name="Lichtner F.J."/>
        </authorList>
    </citation>
    <scope>NUCLEOTIDE SEQUENCE [LARGE SCALE GENOMIC DNA]</scope>
    <source>
        <strain evidence="8 9">120213</strain>
    </source>
</reference>
<evidence type="ECO:0000256" key="2">
    <source>
        <dbReference type="ARBA" id="ARBA00022574"/>
    </source>
</evidence>
<feature type="repeat" description="WD" evidence="6">
    <location>
        <begin position="304"/>
        <end position="339"/>
    </location>
</feature>
<evidence type="ECO:0000256" key="4">
    <source>
        <dbReference type="ARBA" id="ARBA00022786"/>
    </source>
</evidence>
<accession>A0A8H3YWC2</accession>
<dbReference type="PROSITE" id="PS50294">
    <property type="entry name" value="WD_REPEATS_REGION"/>
    <property type="match status" value="1"/>
</dbReference>
<dbReference type="InterPro" id="IPR051865">
    <property type="entry name" value="WD-repeat_CDT2_adapter"/>
</dbReference>
<dbReference type="PROSITE" id="PS00678">
    <property type="entry name" value="WD_REPEATS_1"/>
    <property type="match status" value="1"/>
</dbReference>
<dbReference type="EMBL" id="WNWS01000298">
    <property type="protein sequence ID" value="KAE9971456.1"/>
    <property type="molecule type" value="Genomic_DNA"/>
</dbReference>
<evidence type="ECO:0008006" key="10">
    <source>
        <dbReference type="Google" id="ProtNLM"/>
    </source>
</evidence>
<gene>
    <name evidence="8" type="ORF">EG328_005561</name>
</gene>
<feature type="compositionally biased region" description="Polar residues" evidence="7">
    <location>
        <begin position="584"/>
        <end position="606"/>
    </location>
</feature>